<evidence type="ECO:0000313" key="2">
    <source>
        <dbReference type="Proteomes" id="UP000001025"/>
    </source>
</evidence>
<dbReference type="InParanoid" id="Q7UG86"/>
<keyword evidence="2" id="KW-1185">Reference proteome</keyword>
<dbReference type="EMBL" id="BX294147">
    <property type="protein sequence ID" value="CAD78443.1"/>
    <property type="molecule type" value="Genomic_DNA"/>
</dbReference>
<dbReference type="KEGG" id="rba:RB8059"/>
<reference evidence="1 2" key="1">
    <citation type="journal article" date="2003" name="Proc. Natl. Acad. Sci. U.S.A.">
        <title>Complete genome sequence of the marine planctomycete Pirellula sp. strain 1.</title>
        <authorList>
            <person name="Gloeckner F.O."/>
            <person name="Kube M."/>
            <person name="Bauer M."/>
            <person name="Teeling H."/>
            <person name="Lombardot T."/>
            <person name="Ludwig W."/>
            <person name="Gade D."/>
            <person name="Beck A."/>
            <person name="Borzym K."/>
            <person name="Heitmann K."/>
            <person name="Rabus R."/>
            <person name="Schlesner H."/>
            <person name="Amann R."/>
            <person name="Reinhardt R."/>
        </authorList>
    </citation>
    <scope>NUCLEOTIDE SEQUENCE [LARGE SCALE GENOMIC DNA]</scope>
    <source>
        <strain evidence="2">DSM 10527 / NCIMB 13988 / SH1</strain>
    </source>
</reference>
<dbReference type="AlphaFoldDB" id="Q7UG86"/>
<evidence type="ECO:0000313" key="1">
    <source>
        <dbReference type="EMBL" id="CAD78443.1"/>
    </source>
</evidence>
<proteinExistence type="predicted"/>
<sequence>MRQLLIRFEPVGFIVLPISMADPYAHDLLGSCTPPAHFPRRWPSEIIHRTSEHPLYRRRVVPALTILPDRTFGSAGSVLTQIRLGPATPTPLSGNAQPPARRYVFTTRLFQPRRCFTNSIARRSTARRQCHKAN</sequence>
<dbReference type="EnsemblBacteria" id="CAD78443">
    <property type="protein sequence ID" value="CAD78443"/>
    <property type="gene ID" value="RB8059"/>
</dbReference>
<name>Q7UG86_RHOBA</name>
<protein>
    <submittedName>
        <fullName evidence="1">Uncharacterized protein</fullName>
    </submittedName>
</protein>
<dbReference type="STRING" id="243090.RB8059"/>
<gene>
    <name evidence="1" type="ordered locus">RB8059</name>
</gene>
<accession>Q7UG86</accession>
<organism evidence="1 2">
    <name type="scientific">Rhodopirellula baltica (strain DSM 10527 / NCIMB 13988 / SH1)</name>
    <dbReference type="NCBI Taxonomy" id="243090"/>
    <lineage>
        <taxon>Bacteria</taxon>
        <taxon>Pseudomonadati</taxon>
        <taxon>Planctomycetota</taxon>
        <taxon>Planctomycetia</taxon>
        <taxon>Pirellulales</taxon>
        <taxon>Pirellulaceae</taxon>
        <taxon>Rhodopirellula</taxon>
    </lineage>
</organism>
<dbReference type="HOGENOM" id="CLU_1894556_0_0_0"/>
<dbReference type="Proteomes" id="UP000001025">
    <property type="component" value="Chromosome"/>
</dbReference>